<reference evidence="2 3" key="2">
    <citation type="journal article" date="2011" name="Stand. Genomic Sci.">
        <title>Complete genome sequence of Paludibacter propionicigenes type strain (WB4).</title>
        <authorList>
            <person name="Gronow S."/>
            <person name="Munk C."/>
            <person name="Lapidus A."/>
            <person name="Nolan M."/>
            <person name="Lucas S."/>
            <person name="Hammon N."/>
            <person name="Deshpande S."/>
            <person name="Cheng J.F."/>
            <person name="Tapia R."/>
            <person name="Han C."/>
            <person name="Goodwin L."/>
            <person name="Pitluck S."/>
            <person name="Liolios K."/>
            <person name="Ivanova N."/>
            <person name="Mavromatis K."/>
            <person name="Mikhailova N."/>
            <person name="Pati A."/>
            <person name="Chen A."/>
            <person name="Palaniappan K."/>
            <person name="Land M."/>
            <person name="Hauser L."/>
            <person name="Chang Y.J."/>
            <person name="Jeffries C.D."/>
            <person name="Brambilla E."/>
            <person name="Rohde M."/>
            <person name="Goker M."/>
            <person name="Detter J.C."/>
            <person name="Woyke T."/>
            <person name="Bristow J."/>
            <person name="Eisen J.A."/>
            <person name="Markowitz V."/>
            <person name="Hugenholtz P."/>
            <person name="Kyrpides N.C."/>
            <person name="Klenk H.P."/>
        </authorList>
    </citation>
    <scope>NUCLEOTIDE SEQUENCE [LARGE SCALE GENOMIC DNA]</scope>
    <source>
        <strain evidence="3">DSM 17365 / JCM 13257 / WB4</strain>
    </source>
</reference>
<evidence type="ECO:0008006" key="4">
    <source>
        <dbReference type="Google" id="ProtNLM"/>
    </source>
</evidence>
<reference key="1">
    <citation type="submission" date="2010-11" db="EMBL/GenBank/DDBJ databases">
        <title>The complete genome of Paludibacter propionicigenes DSM 17365.</title>
        <authorList>
            <consortium name="US DOE Joint Genome Institute (JGI-PGF)"/>
            <person name="Lucas S."/>
            <person name="Copeland A."/>
            <person name="Lapidus A."/>
            <person name="Bruce D."/>
            <person name="Goodwin L."/>
            <person name="Pitluck S."/>
            <person name="Kyrpides N."/>
            <person name="Mavromatis K."/>
            <person name="Ivanova N."/>
            <person name="Munk A.C."/>
            <person name="Brettin T."/>
            <person name="Detter J.C."/>
            <person name="Han C."/>
            <person name="Tapia R."/>
            <person name="Land M."/>
            <person name="Hauser L."/>
            <person name="Markowitz V."/>
            <person name="Cheng J.-F."/>
            <person name="Hugenholtz P."/>
            <person name="Woyke T."/>
            <person name="Wu D."/>
            <person name="Gronow S."/>
            <person name="Wellnitz S."/>
            <person name="Brambilla E."/>
            <person name="Klenk H.-P."/>
            <person name="Eisen J.A."/>
        </authorList>
    </citation>
    <scope>NUCLEOTIDE SEQUENCE</scope>
    <source>
        <strain>WB4</strain>
    </source>
</reference>
<dbReference type="STRING" id="694427.Palpr_0212"/>
<keyword evidence="3" id="KW-1185">Reference proteome</keyword>
<dbReference type="RefSeq" id="WP_013443743.1">
    <property type="nucleotide sequence ID" value="NC_014734.1"/>
</dbReference>
<dbReference type="AlphaFoldDB" id="E4T0Z3"/>
<evidence type="ECO:0000313" key="3">
    <source>
        <dbReference type="Proteomes" id="UP000008718"/>
    </source>
</evidence>
<dbReference type="Proteomes" id="UP000008718">
    <property type="component" value="Chromosome"/>
</dbReference>
<name>E4T0Z3_PALPW</name>
<dbReference type="OrthoDB" id="1028273at2"/>
<feature type="chain" id="PRO_5003189294" description="Lipoprotein" evidence="1">
    <location>
        <begin position="21"/>
        <end position="186"/>
    </location>
</feature>
<gene>
    <name evidence="2" type="ordered locus">Palpr_0212</name>
</gene>
<feature type="signal peptide" evidence="1">
    <location>
        <begin position="1"/>
        <end position="20"/>
    </location>
</feature>
<evidence type="ECO:0000313" key="2">
    <source>
        <dbReference type="EMBL" id="ADQ78374.1"/>
    </source>
</evidence>
<dbReference type="HOGENOM" id="CLU_1453123_0_0_10"/>
<dbReference type="PROSITE" id="PS51257">
    <property type="entry name" value="PROKAR_LIPOPROTEIN"/>
    <property type="match status" value="1"/>
</dbReference>
<keyword evidence="1" id="KW-0732">Signal</keyword>
<dbReference type="EMBL" id="CP002345">
    <property type="protein sequence ID" value="ADQ78374.1"/>
    <property type="molecule type" value="Genomic_DNA"/>
</dbReference>
<accession>E4T0Z3</accession>
<dbReference type="InterPro" id="IPR045607">
    <property type="entry name" value="DUF6452"/>
</dbReference>
<evidence type="ECO:0000256" key="1">
    <source>
        <dbReference type="SAM" id="SignalP"/>
    </source>
</evidence>
<dbReference type="KEGG" id="ppn:Palpr_0212"/>
<dbReference type="Pfam" id="PF20050">
    <property type="entry name" value="DUF6452"/>
    <property type="match status" value="1"/>
</dbReference>
<organism evidence="2 3">
    <name type="scientific">Paludibacter propionicigenes (strain DSM 17365 / JCM 13257 / WB4)</name>
    <dbReference type="NCBI Taxonomy" id="694427"/>
    <lineage>
        <taxon>Bacteria</taxon>
        <taxon>Pseudomonadati</taxon>
        <taxon>Bacteroidota</taxon>
        <taxon>Bacteroidia</taxon>
        <taxon>Bacteroidales</taxon>
        <taxon>Paludibacteraceae</taxon>
        <taxon>Paludibacter</taxon>
    </lineage>
</organism>
<sequence length="186" mass="21231">MKKTQYIIFILCLFVGFSCAVDESCRTNRTVLMNVGMYHVTKNTLTRTSTSMVLDSLTVRGLKYDKALNKYVYVDSVLYNNAKGLSKINLPLQSFESNSVYEIVFNATITTPNPLTNKDDIVIYKNKKDTFTVAHQNMDKYLSLECGSIKIHSVDTVLTTNNFIDSLRITKRQVNNINVENIQIYK</sequence>
<proteinExistence type="predicted"/>
<protein>
    <recommendedName>
        <fullName evidence="4">Lipoprotein</fullName>
    </recommendedName>
</protein>